<dbReference type="Pfam" id="PF00126">
    <property type="entry name" value="HTH_1"/>
    <property type="match status" value="1"/>
</dbReference>
<protein>
    <submittedName>
        <fullName evidence="6">LysR family transcriptional regulator</fullName>
    </submittedName>
</protein>
<dbReference type="InterPro" id="IPR036388">
    <property type="entry name" value="WH-like_DNA-bd_sf"/>
</dbReference>
<dbReference type="Gene3D" id="1.10.10.10">
    <property type="entry name" value="Winged helix-like DNA-binding domain superfamily/Winged helix DNA-binding domain"/>
    <property type="match status" value="1"/>
</dbReference>
<dbReference type="CDD" id="cd08477">
    <property type="entry name" value="PBP2_CrgA_like_8"/>
    <property type="match status" value="1"/>
</dbReference>
<dbReference type="AlphaFoldDB" id="A0A2T3XVS3"/>
<dbReference type="InterPro" id="IPR036390">
    <property type="entry name" value="WH_DNA-bd_sf"/>
</dbReference>
<dbReference type="PANTHER" id="PTHR30537:SF5">
    <property type="entry name" value="HTH-TYPE TRANSCRIPTIONAL ACTIVATOR TTDR-RELATED"/>
    <property type="match status" value="1"/>
</dbReference>
<keyword evidence="2" id="KW-0805">Transcription regulation</keyword>
<feature type="domain" description="HTH lysR-type" evidence="5">
    <location>
        <begin position="1"/>
        <end position="59"/>
    </location>
</feature>
<dbReference type="GO" id="GO:0003700">
    <property type="term" value="F:DNA-binding transcription factor activity"/>
    <property type="evidence" value="ECO:0007669"/>
    <property type="project" value="InterPro"/>
</dbReference>
<dbReference type="Proteomes" id="UP000240638">
    <property type="component" value="Unassembled WGS sequence"/>
</dbReference>
<gene>
    <name evidence="6" type="ORF">C9I57_12355</name>
</gene>
<evidence type="ECO:0000256" key="1">
    <source>
        <dbReference type="ARBA" id="ARBA00009437"/>
    </source>
</evidence>
<comment type="similarity">
    <text evidence="1">Belongs to the LysR transcriptional regulatory family.</text>
</comment>
<dbReference type="EMBL" id="PYUC01000005">
    <property type="protein sequence ID" value="PTB20614.1"/>
    <property type="molecule type" value="Genomic_DNA"/>
</dbReference>
<dbReference type="FunFam" id="3.40.190.290:FF:000001">
    <property type="entry name" value="Transcriptional regulator, LysR family"/>
    <property type="match status" value="1"/>
</dbReference>
<dbReference type="GO" id="GO:0006351">
    <property type="term" value="P:DNA-templated transcription"/>
    <property type="evidence" value="ECO:0007669"/>
    <property type="project" value="TreeGrafter"/>
</dbReference>
<accession>A0A2T3XVS3</accession>
<dbReference type="GO" id="GO:0043565">
    <property type="term" value="F:sequence-specific DNA binding"/>
    <property type="evidence" value="ECO:0007669"/>
    <property type="project" value="TreeGrafter"/>
</dbReference>
<dbReference type="SUPFAM" id="SSF53850">
    <property type="entry name" value="Periplasmic binding protein-like II"/>
    <property type="match status" value="1"/>
</dbReference>
<proteinExistence type="inferred from homology"/>
<dbReference type="Pfam" id="PF03466">
    <property type="entry name" value="LysR_substrate"/>
    <property type="match status" value="1"/>
</dbReference>
<evidence type="ECO:0000313" key="6">
    <source>
        <dbReference type="EMBL" id="PTB20614.1"/>
    </source>
</evidence>
<evidence type="ECO:0000313" key="7">
    <source>
        <dbReference type="Proteomes" id="UP000240638"/>
    </source>
</evidence>
<reference evidence="6 7" key="1">
    <citation type="submission" date="2018-03" db="EMBL/GenBank/DDBJ databases">
        <title>Whole genome analyses suggest that Burkholderia sensu lato contains two further novel genera in the rhizoxinica-symbiotica group Mycetohabitans gen. nov., and Trinickia gen. nov.: implications for the evolution of diazotrophy and nodulation in the Burkholderiaceae.</title>
        <authorList>
            <person name="Estrada De Los Santos P."/>
            <person name="Palmer M."/>
            <person name="Chavez-Ramirez B."/>
            <person name="Steenkamp E.T."/>
            <person name="Hirsch A.M."/>
            <person name="Manyaka P."/>
            <person name="Maluk M."/>
            <person name="Lafos M."/>
            <person name="Crook M."/>
            <person name="Gross E."/>
            <person name="Simon M.F."/>
            <person name="Bueno Dos Reis Junior F."/>
            <person name="Poole P.S."/>
            <person name="Venter S.N."/>
            <person name="James E.K."/>
        </authorList>
    </citation>
    <scope>NUCLEOTIDE SEQUENCE [LARGE SCALE GENOMIC DNA]</scope>
    <source>
        <strain evidence="6 7">JPY-366</strain>
    </source>
</reference>
<keyword evidence="3" id="KW-0238">DNA-binding</keyword>
<dbReference type="InterPro" id="IPR058163">
    <property type="entry name" value="LysR-type_TF_proteobact-type"/>
</dbReference>
<dbReference type="RefSeq" id="WP_107150933.1">
    <property type="nucleotide sequence ID" value="NZ_PYUC01000005.1"/>
</dbReference>
<keyword evidence="4" id="KW-0804">Transcription</keyword>
<dbReference type="Gene3D" id="3.40.190.290">
    <property type="match status" value="1"/>
</dbReference>
<dbReference type="SUPFAM" id="SSF46785">
    <property type="entry name" value="Winged helix' DNA-binding domain"/>
    <property type="match status" value="1"/>
</dbReference>
<dbReference type="PANTHER" id="PTHR30537">
    <property type="entry name" value="HTH-TYPE TRANSCRIPTIONAL REGULATOR"/>
    <property type="match status" value="1"/>
</dbReference>
<dbReference type="PROSITE" id="PS50931">
    <property type="entry name" value="HTH_LYSR"/>
    <property type="match status" value="1"/>
</dbReference>
<sequence>MDRLTSMAIFVKAAETGSFAATGVALGLSSQLIGKHIRFLEASFGMQLINRTTRRQSLTEAGRAFYERSKAVLAEVEAAEALADSLRAVPRGKLKVNAPVSFGTYSLIPMLALYLREHPDVSVDVTLTDRVVDMIDEGYEAVIRIAPLPDSRLIARPLAPYRLVACASPAYLSERGTPQHPADLAAHECLGFAYWTRPADSVWEFTSAHGTQAVRVKSRMSINNGQALREAAIEGLGIILQPCDMLRGDLASGRLLRVLPDYEPPSRPMHLLLAPDRRPTPKLRSFVDFVVRTFGMPLDSRQRA</sequence>
<evidence type="ECO:0000259" key="5">
    <source>
        <dbReference type="PROSITE" id="PS50931"/>
    </source>
</evidence>
<dbReference type="InterPro" id="IPR005119">
    <property type="entry name" value="LysR_subst-bd"/>
</dbReference>
<comment type="caution">
    <text evidence="6">The sequence shown here is derived from an EMBL/GenBank/DDBJ whole genome shotgun (WGS) entry which is preliminary data.</text>
</comment>
<evidence type="ECO:0000256" key="4">
    <source>
        <dbReference type="ARBA" id="ARBA00023163"/>
    </source>
</evidence>
<dbReference type="InterPro" id="IPR000847">
    <property type="entry name" value="LysR_HTH_N"/>
</dbReference>
<name>A0A2T3XVS3_9BURK</name>
<evidence type="ECO:0000256" key="3">
    <source>
        <dbReference type="ARBA" id="ARBA00023125"/>
    </source>
</evidence>
<organism evidence="6 7">
    <name type="scientific">Trinickia symbiotica</name>
    <dbReference type="NCBI Taxonomy" id="863227"/>
    <lineage>
        <taxon>Bacteria</taxon>
        <taxon>Pseudomonadati</taxon>
        <taxon>Pseudomonadota</taxon>
        <taxon>Betaproteobacteria</taxon>
        <taxon>Burkholderiales</taxon>
        <taxon>Burkholderiaceae</taxon>
        <taxon>Trinickia</taxon>
    </lineage>
</organism>
<evidence type="ECO:0000256" key="2">
    <source>
        <dbReference type="ARBA" id="ARBA00023015"/>
    </source>
</evidence>